<evidence type="ECO:0000313" key="4">
    <source>
        <dbReference type="Proteomes" id="UP001317259"/>
    </source>
</evidence>
<evidence type="ECO:0000313" key="3">
    <source>
        <dbReference type="EMBL" id="MCK2217620.1"/>
    </source>
</evidence>
<dbReference type="Gene3D" id="3.40.50.300">
    <property type="entry name" value="P-loop containing nucleotide triphosphate hydrolases"/>
    <property type="match status" value="1"/>
</dbReference>
<dbReference type="SUPFAM" id="SSF52540">
    <property type="entry name" value="P-loop containing nucleoside triphosphate hydrolases"/>
    <property type="match status" value="1"/>
</dbReference>
<evidence type="ECO:0000259" key="2">
    <source>
        <dbReference type="Pfam" id="PF20703"/>
    </source>
</evidence>
<gene>
    <name evidence="3" type="ORF">MF672_028070</name>
</gene>
<dbReference type="SUPFAM" id="SSF48452">
    <property type="entry name" value="TPR-like"/>
    <property type="match status" value="1"/>
</dbReference>
<dbReference type="PANTHER" id="PTHR47691:SF3">
    <property type="entry name" value="HTH-TYPE TRANSCRIPTIONAL REGULATOR RV0890C-RELATED"/>
    <property type="match status" value="1"/>
</dbReference>
<comment type="caution">
    <text evidence="3">The sequence shown here is derived from an EMBL/GenBank/DDBJ whole genome shotgun (WGS) entry which is preliminary data.</text>
</comment>
<dbReference type="Pfam" id="PF17874">
    <property type="entry name" value="TPR_MalT"/>
    <property type="match status" value="1"/>
</dbReference>
<dbReference type="InterPro" id="IPR027417">
    <property type="entry name" value="P-loop_NTPase"/>
</dbReference>
<name>A0ABT0G085_9ACTN</name>
<dbReference type="Gene3D" id="1.25.40.10">
    <property type="entry name" value="Tetratricopeptide repeat domain"/>
    <property type="match status" value="1"/>
</dbReference>
<sequence length="708" mass="78163">MRLRMATPSGWRREGNLPAELTSFVGRTRLLANLKRHLNESRLVTVTGIGGVGKSRTVLRLAHQVRSQFPDGVWFADLARLQDAGMVKHTISSALRIADQSSRAESESLSEWVGERDMLLIIDTCEHVVQGCAELVHELLEAAPNLKVLATSRQSLHLPYEHVVPVPPLQVPGDDPAENYFTNESVQLFAARAGASVPDFQLDESSIGTVAELCRRLDGIPLAIELAAVRLRALSVDQILGLLTDRFSLLAGASRTALPRHQTLRAAIGWSHELCEPAERLLWARLSVFAGDFELDAARFVCSDGRLPSEDITDLVTGLVEKSILLIRSNHAGVRYKLIDTLAEYGDEWLDKLGQREQMRQRHLEYYLSLAQRSEDAWSGPRQIYWFVRMRQEHDNVRVALEHALKTPDKEILALTLLSSLWFMWVCCGFAREGRLYLERALEANPEVSKERCKALWVLSYVKSAQGDSAGAQAAAEKCSTEAVRVGDSRAVILASKMQGTAALLQGDLQKASALLGVAIEFNTDNKELNPGLLPAIVELSLVLSSQGELYEAESLLQDCLQVCRERGELWVSSHAQWALAGTRLATGRADEALQNAREALRIKRHFHDTLGMLLALETAARIFAARGDTSTAAELLGALQQNWKTAGLPQLGAPWMTGNHDSCVRECKRKLGELAYKDAFEEGARRDLEEASALALGELDAPGESRP</sequence>
<dbReference type="Proteomes" id="UP001317259">
    <property type="component" value="Unassembled WGS sequence"/>
</dbReference>
<dbReference type="InterPro" id="IPR049052">
    <property type="entry name" value="nSTAND1"/>
</dbReference>
<feature type="domain" description="Novel STAND NTPase 1" evidence="2">
    <location>
        <begin position="22"/>
        <end position="154"/>
    </location>
</feature>
<keyword evidence="4" id="KW-1185">Reference proteome</keyword>
<reference evidence="3 4" key="1">
    <citation type="submission" date="2022-04" db="EMBL/GenBank/DDBJ databases">
        <title>Genome draft of Actinomadura sp. ATCC 31491.</title>
        <authorList>
            <person name="Shi X."/>
            <person name="Du Y."/>
        </authorList>
    </citation>
    <scope>NUCLEOTIDE SEQUENCE [LARGE SCALE GENOMIC DNA]</scope>
    <source>
        <strain evidence="3 4">ATCC 31491</strain>
    </source>
</reference>
<proteinExistence type="predicted"/>
<feature type="domain" description="MalT-like TPR region" evidence="1">
    <location>
        <begin position="426"/>
        <end position="643"/>
    </location>
</feature>
<dbReference type="InterPro" id="IPR011990">
    <property type="entry name" value="TPR-like_helical_dom_sf"/>
</dbReference>
<dbReference type="PANTHER" id="PTHR47691">
    <property type="entry name" value="REGULATOR-RELATED"/>
    <property type="match status" value="1"/>
</dbReference>
<dbReference type="InterPro" id="IPR041617">
    <property type="entry name" value="TPR_MalT"/>
</dbReference>
<protein>
    <submittedName>
        <fullName evidence="3">ATPase</fullName>
    </submittedName>
</protein>
<organism evidence="3 4">
    <name type="scientific">Actinomadura luzonensis</name>
    <dbReference type="NCBI Taxonomy" id="2805427"/>
    <lineage>
        <taxon>Bacteria</taxon>
        <taxon>Bacillati</taxon>
        <taxon>Actinomycetota</taxon>
        <taxon>Actinomycetes</taxon>
        <taxon>Streptosporangiales</taxon>
        <taxon>Thermomonosporaceae</taxon>
        <taxon>Actinomadura</taxon>
    </lineage>
</organism>
<dbReference type="EMBL" id="JAKRKC020000001">
    <property type="protein sequence ID" value="MCK2217620.1"/>
    <property type="molecule type" value="Genomic_DNA"/>
</dbReference>
<accession>A0ABT0G085</accession>
<dbReference type="RefSeq" id="WP_242377900.1">
    <property type="nucleotide sequence ID" value="NZ_JAKRKC020000001.1"/>
</dbReference>
<evidence type="ECO:0000259" key="1">
    <source>
        <dbReference type="Pfam" id="PF17874"/>
    </source>
</evidence>
<dbReference type="Pfam" id="PF20703">
    <property type="entry name" value="nSTAND1"/>
    <property type="match status" value="1"/>
</dbReference>